<dbReference type="EMBL" id="JAINUG010000095">
    <property type="protein sequence ID" value="KAJ8397718.1"/>
    <property type="molecule type" value="Genomic_DNA"/>
</dbReference>
<gene>
    <name evidence="2" type="ORF">AAFF_G00434070</name>
</gene>
<evidence type="ECO:0000313" key="2">
    <source>
        <dbReference type="EMBL" id="KAJ8397718.1"/>
    </source>
</evidence>
<feature type="compositionally biased region" description="Basic and acidic residues" evidence="1">
    <location>
        <begin position="53"/>
        <end position="65"/>
    </location>
</feature>
<dbReference type="Proteomes" id="UP001221898">
    <property type="component" value="Unassembled WGS sequence"/>
</dbReference>
<evidence type="ECO:0000256" key="1">
    <source>
        <dbReference type="SAM" id="MobiDB-lite"/>
    </source>
</evidence>
<proteinExistence type="predicted"/>
<dbReference type="AlphaFoldDB" id="A0AAD7S885"/>
<organism evidence="2 3">
    <name type="scientific">Aldrovandia affinis</name>
    <dbReference type="NCBI Taxonomy" id="143900"/>
    <lineage>
        <taxon>Eukaryota</taxon>
        <taxon>Metazoa</taxon>
        <taxon>Chordata</taxon>
        <taxon>Craniata</taxon>
        <taxon>Vertebrata</taxon>
        <taxon>Euteleostomi</taxon>
        <taxon>Actinopterygii</taxon>
        <taxon>Neopterygii</taxon>
        <taxon>Teleostei</taxon>
        <taxon>Notacanthiformes</taxon>
        <taxon>Halosauridae</taxon>
        <taxon>Aldrovandia</taxon>
    </lineage>
</organism>
<accession>A0AAD7S885</accession>
<keyword evidence="3" id="KW-1185">Reference proteome</keyword>
<evidence type="ECO:0000313" key="3">
    <source>
        <dbReference type="Proteomes" id="UP001221898"/>
    </source>
</evidence>
<protein>
    <submittedName>
        <fullName evidence="2">Uncharacterized protein</fullName>
    </submittedName>
</protein>
<sequence length="96" mass="10672">MKWPPDPGSADKTDAHRFLVKEAFVGPGIDEKLRSRRLRVGTAWERGSSFRGENARARDGDEKTRGGARGVASGSSPRRLCELGIDFSDRPETSWR</sequence>
<name>A0AAD7S885_9TELE</name>
<reference evidence="2" key="1">
    <citation type="journal article" date="2023" name="Science">
        <title>Genome structures resolve the early diversification of teleost fishes.</title>
        <authorList>
            <person name="Parey E."/>
            <person name="Louis A."/>
            <person name="Montfort J."/>
            <person name="Bouchez O."/>
            <person name="Roques C."/>
            <person name="Iampietro C."/>
            <person name="Lluch J."/>
            <person name="Castinel A."/>
            <person name="Donnadieu C."/>
            <person name="Desvignes T."/>
            <person name="Floi Bucao C."/>
            <person name="Jouanno E."/>
            <person name="Wen M."/>
            <person name="Mejri S."/>
            <person name="Dirks R."/>
            <person name="Jansen H."/>
            <person name="Henkel C."/>
            <person name="Chen W.J."/>
            <person name="Zahm M."/>
            <person name="Cabau C."/>
            <person name="Klopp C."/>
            <person name="Thompson A.W."/>
            <person name="Robinson-Rechavi M."/>
            <person name="Braasch I."/>
            <person name="Lecointre G."/>
            <person name="Bobe J."/>
            <person name="Postlethwait J.H."/>
            <person name="Berthelot C."/>
            <person name="Roest Crollius H."/>
            <person name="Guiguen Y."/>
        </authorList>
    </citation>
    <scope>NUCLEOTIDE SEQUENCE</scope>
    <source>
        <strain evidence="2">NC1722</strain>
    </source>
</reference>
<feature type="region of interest" description="Disordered" evidence="1">
    <location>
        <begin position="49"/>
        <end position="77"/>
    </location>
</feature>
<comment type="caution">
    <text evidence="2">The sequence shown here is derived from an EMBL/GenBank/DDBJ whole genome shotgun (WGS) entry which is preliminary data.</text>
</comment>